<dbReference type="Proteomes" id="UP000012174">
    <property type="component" value="Unassembled WGS sequence"/>
</dbReference>
<feature type="region of interest" description="Disordered" evidence="1">
    <location>
        <begin position="1"/>
        <end position="61"/>
    </location>
</feature>
<protein>
    <submittedName>
        <fullName evidence="2">Uncharacterized protein</fullName>
    </submittedName>
</protein>
<dbReference type="AlphaFoldDB" id="M7SHF8"/>
<organism evidence="2 3">
    <name type="scientific">Eutypa lata (strain UCR-EL1)</name>
    <name type="common">Grapevine dieback disease fungus</name>
    <name type="synonym">Eutypa armeniacae</name>
    <dbReference type="NCBI Taxonomy" id="1287681"/>
    <lineage>
        <taxon>Eukaryota</taxon>
        <taxon>Fungi</taxon>
        <taxon>Dikarya</taxon>
        <taxon>Ascomycota</taxon>
        <taxon>Pezizomycotina</taxon>
        <taxon>Sordariomycetes</taxon>
        <taxon>Xylariomycetidae</taxon>
        <taxon>Xylariales</taxon>
        <taxon>Diatrypaceae</taxon>
        <taxon>Eutypa</taxon>
    </lineage>
</organism>
<dbReference type="KEGG" id="ela:UCREL1_7283"/>
<feature type="compositionally biased region" description="Low complexity" evidence="1">
    <location>
        <begin position="18"/>
        <end position="43"/>
    </location>
</feature>
<accession>M7SHF8</accession>
<feature type="compositionally biased region" description="Low complexity" evidence="1">
    <location>
        <begin position="1"/>
        <end position="10"/>
    </location>
</feature>
<dbReference type="HOGENOM" id="CLU_067609_1_0_1"/>
<name>M7SHF8_EUTLA</name>
<evidence type="ECO:0000313" key="3">
    <source>
        <dbReference type="Proteomes" id="UP000012174"/>
    </source>
</evidence>
<sequence>MEYQPTATPSSYPPPPDQQQRVDQQQQQQQQQQLQPTLTSTTSFPPPPLEPRLDRPVSTPFAGTNIQTIKSACEISLGDYIELQKRQQRRYDDPKVQDLLRAQYGYVVSDLQTLRREVAVLVKEAESHRWRKWLLGGLVASFIPIIRKIFRRSAHDRESNDTEHAYQRSRSLVSRILDTVRRGGGKFASIASIVLAVLYVFQNEVSLRVARTVSKRLKRLSNKIERGEGDMVEKDLDVLKGWRWRVLLMS</sequence>
<gene>
    <name evidence="2" type="ORF">UCREL1_7283</name>
</gene>
<evidence type="ECO:0000256" key="1">
    <source>
        <dbReference type="SAM" id="MobiDB-lite"/>
    </source>
</evidence>
<dbReference type="OrthoDB" id="5215647at2759"/>
<reference evidence="3" key="1">
    <citation type="journal article" date="2013" name="Genome Announc.">
        <title>Draft genome sequence of the grapevine dieback fungus Eutypa lata UCR-EL1.</title>
        <authorList>
            <person name="Blanco-Ulate B."/>
            <person name="Rolshausen P.E."/>
            <person name="Cantu D."/>
        </authorList>
    </citation>
    <scope>NUCLEOTIDE SEQUENCE [LARGE SCALE GENOMIC DNA]</scope>
    <source>
        <strain evidence="3">UCR-EL1</strain>
    </source>
</reference>
<dbReference type="OMA" id="AQNHRWR"/>
<dbReference type="EMBL" id="KB706796">
    <property type="protein sequence ID" value="EMR65734.1"/>
    <property type="molecule type" value="Genomic_DNA"/>
</dbReference>
<evidence type="ECO:0000313" key="2">
    <source>
        <dbReference type="EMBL" id="EMR65734.1"/>
    </source>
</evidence>
<proteinExistence type="predicted"/>
<dbReference type="eggNOG" id="ENOG502RNI5">
    <property type="taxonomic scope" value="Eukaryota"/>
</dbReference>
<keyword evidence="3" id="KW-1185">Reference proteome</keyword>